<gene>
    <name evidence="2" type="ORF">GCM10011352_10560</name>
</gene>
<evidence type="ECO:0000313" key="2">
    <source>
        <dbReference type="EMBL" id="GGB86556.1"/>
    </source>
</evidence>
<evidence type="ECO:0008006" key="4">
    <source>
        <dbReference type="Google" id="ProtNLM"/>
    </source>
</evidence>
<dbReference type="RefSeq" id="WP_188746077.1">
    <property type="nucleotide sequence ID" value="NZ_BMIJ01000002.1"/>
</dbReference>
<dbReference type="InterPro" id="IPR019734">
    <property type="entry name" value="TPR_rpt"/>
</dbReference>
<organism evidence="2 3">
    <name type="scientific">Marinobacterium zhoushanense</name>
    <dbReference type="NCBI Taxonomy" id="1679163"/>
    <lineage>
        <taxon>Bacteria</taxon>
        <taxon>Pseudomonadati</taxon>
        <taxon>Pseudomonadota</taxon>
        <taxon>Gammaproteobacteria</taxon>
        <taxon>Oceanospirillales</taxon>
        <taxon>Oceanospirillaceae</taxon>
        <taxon>Marinobacterium</taxon>
    </lineage>
</organism>
<sequence>MTATQQAAQAETHRYHLGIAEAGKCFALKGDHLEALRHYREAMRLAVSSQAPEVFFRHYSQCVLESLELTGQYQDVLDYCKKADVYYQQLNTRRQLHARDHAAILERQGLVYAKLGERESALSSLAKARELAGQARLELTEQVYGWLQRGLRPDVARLTDAQRKHRYFSVRAEQVNAQLARPLPAEADRTRRQDPRDSFGITG</sequence>
<accession>A0ABQ1K608</accession>
<protein>
    <recommendedName>
        <fullName evidence="4">Tetratricopeptide repeat protein</fullName>
    </recommendedName>
</protein>
<feature type="region of interest" description="Disordered" evidence="1">
    <location>
        <begin position="179"/>
        <end position="203"/>
    </location>
</feature>
<dbReference type="InterPro" id="IPR011990">
    <property type="entry name" value="TPR-like_helical_dom_sf"/>
</dbReference>
<reference evidence="3" key="1">
    <citation type="journal article" date="2019" name="Int. J. Syst. Evol. Microbiol.">
        <title>The Global Catalogue of Microorganisms (GCM) 10K type strain sequencing project: providing services to taxonomists for standard genome sequencing and annotation.</title>
        <authorList>
            <consortium name="The Broad Institute Genomics Platform"/>
            <consortium name="The Broad Institute Genome Sequencing Center for Infectious Disease"/>
            <person name="Wu L."/>
            <person name="Ma J."/>
        </authorList>
    </citation>
    <scope>NUCLEOTIDE SEQUENCE [LARGE SCALE GENOMIC DNA]</scope>
    <source>
        <strain evidence="3">CGMCC 1.15341</strain>
    </source>
</reference>
<evidence type="ECO:0000313" key="3">
    <source>
        <dbReference type="Proteomes" id="UP000629025"/>
    </source>
</evidence>
<dbReference type="Proteomes" id="UP000629025">
    <property type="component" value="Unassembled WGS sequence"/>
</dbReference>
<proteinExistence type="predicted"/>
<dbReference type="SUPFAM" id="SSF48452">
    <property type="entry name" value="TPR-like"/>
    <property type="match status" value="1"/>
</dbReference>
<dbReference type="SMART" id="SM00028">
    <property type="entry name" value="TPR"/>
    <property type="match status" value="2"/>
</dbReference>
<evidence type="ECO:0000256" key="1">
    <source>
        <dbReference type="SAM" id="MobiDB-lite"/>
    </source>
</evidence>
<comment type="caution">
    <text evidence="2">The sequence shown here is derived from an EMBL/GenBank/DDBJ whole genome shotgun (WGS) entry which is preliminary data.</text>
</comment>
<feature type="compositionally biased region" description="Basic and acidic residues" evidence="1">
    <location>
        <begin position="186"/>
        <end position="197"/>
    </location>
</feature>
<dbReference type="Gene3D" id="1.25.40.10">
    <property type="entry name" value="Tetratricopeptide repeat domain"/>
    <property type="match status" value="1"/>
</dbReference>
<name>A0ABQ1K608_9GAMM</name>
<dbReference type="EMBL" id="BMIJ01000002">
    <property type="protein sequence ID" value="GGB86556.1"/>
    <property type="molecule type" value="Genomic_DNA"/>
</dbReference>
<keyword evidence="3" id="KW-1185">Reference proteome</keyword>